<dbReference type="GO" id="GO:0019897">
    <property type="term" value="C:extrinsic component of plasma membrane"/>
    <property type="evidence" value="ECO:0007669"/>
    <property type="project" value="UniProtKB-UniRule"/>
</dbReference>
<evidence type="ECO:0000256" key="10">
    <source>
        <dbReference type="HAMAP-Rule" id="MF_00575"/>
    </source>
</evidence>
<comment type="function">
    <text evidence="10">Hydrolyzes the pyrophosphate bond of UDP-2,3-diacylglucosamine to yield 2,3-diacylglucosamine 1-phosphate (lipid X) and UMP by catalyzing the attack of water at the alpha-P atom. Involved in the biosynthesis of lipid A, a phosphorylated glycolipid that anchors the lipopolysaccharide to the outer membrane of the cell.</text>
</comment>
<evidence type="ECO:0000256" key="6">
    <source>
        <dbReference type="ARBA" id="ARBA00022801"/>
    </source>
</evidence>
<feature type="binding site" evidence="10">
    <location>
        <position position="26"/>
    </location>
    <ligand>
        <name>Mn(2+)</name>
        <dbReference type="ChEBI" id="CHEBI:29035"/>
        <label>1</label>
    </ligand>
</feature>
<reference evidence="12 13" key="1">
    <citation type="submission" date="2017-08" db="EMBL/GenBank/DDBJ databases">
        <title>Pusillimonas indicus sp. nov., a member of the family Alcaligenaceae isolated from surface seawater.</title>
        <authorList>
            <person name="Li J."/>
        </authorList>
    </citation>
    <scope>NUCLEOTIDE SEQUENCE [LARGE SCALE GENOMIC DNA]</scope>
    <source>
        <strain evidence="12 13">L52-1-41</strain>
    </source>
</reference>
<dbReference type="InterPro" id="IPR004843">
    <property type="entry name" value="Calcineurin-like_PHP"/>
</dbReference>
<evidence type="ECO:0000313" key="12">
    <source>
        <dbReference type="EMBL" id="RIY40657.1"/>
    </source>
</evidence>
<dbReference type="InterPro" id="IPR029052">
    <property type="entry name" value="Metallo-depent_PP-like"/>
</dbReference>
<proteinExistence type="inferred from homology"/>
<feature type="binding site" evidence="10">
    <location>
        <position position="141"/>
    </location>
    <ligand>
        <name>substrate</name>
    </ligand>
</feature>
<dbReference type="UniPathway" id="UPA00359">
    <property type="reaction ID" value="UER00480"/>
</dbReference>
<feature type="binding site" evidence="10">
    <location>
        <position position="214"/>
    </location>
    <ligand>
        <name>substrate</name>
    </ligand>
</feature>
<dbReference type="NCBIfam" id="TIGR01854">
    <property type="entry name" value="lipid_A_lpxH"/>
    <property type="match status" value="1"/>
</dbReference>
<feature type="binding site" evidence="10">
    <location>
        <position position="179"/>
    </location>
    <ligand>
        <name>substrate</name>
    </ligand>
</feature>
<accession>A0A3A1YX77</accession>
<keyword evidence="4 10" id="KW-0441">Lipid A biosynthesis</keyword>
<dbReference type="EC" id="3.6.1.54" evidence="10"/>
<comment type="caution">
    <text evidence="12">The sequence shown here is derived from an EMBL/GenBank/DDBJ whole genome shotgun (WGS) entry which is preliminary data.</text>
</comment>
<feature type="binding site" evidence="10">
    <location>
        <position position="98"/>
    </location>
    <ligand>
        <name>Mn(2+)</name>
        <dbReference type="ChEBI" id="CHEBI:29035"/>
        <label>2</label>
    </ligand>
</feature>
<dbReference type="GO" id="GO:0009245">
    <property type="term" value="P:lipid A biosynthetic process"/>
    <property type="evidence" value="ECO:0007669"/>
    <property type="project" value="UniProtKB-UniRule"/>
</dbReference>
<feature type="binding site" evidence="10">
    <location>
        <position position="183"/>
    </location>
    <ligand>
        <name>substrate</name>
    </ligand>
</feature>
<keyword evidence="6 10" id="KW-0378">Hydrolase</keyword>
<feature type="binding site" evidence="10">
    <location>
        <position position="133"/>
    </location>
    <ligand>
        <name>Mn(2+)</name>
        <dbReference type="ChEBI" id="CHEBI:29035"/>
        <label>2</label>
    </ligand>
</feature>
<dbReference type="GO" id="GO:0005737">
    <property type="term" value="C:cytoplasm"/>
    <property type="evidence" value="ECO:0007669"/>
    <property type="project" value="InterPro"/>
</dbReference>
<feature type="binding site" evidence="10">
    <location>
        <position position="216"/>
    </location>
    <ligand>
        <name>Mn(2+)</name>
        <dbReference type="ChEBI" id="CHEBI:29035"/>
        <label>1</label>
    </ligand>
</feature>
<dbReference type="InterPro" id="IPR043461">
    <property type="entry name" value="LpxH-like"/>
</dbReference>
<keyword evidence="8 10" id="KW-0472">Membrane</keyword>
<keyword evidence="2 10" id="KW-0444">Lipid biosynthesis</keyword>
<keyword evidence="1 10" id="KW-1003">Cell membrane</keyword>
<dbReference type="PANTHER" id="PTHR34990:SF1">
    <property type="entry name" value="UDP-2,3-DIACYLGLUCOSAMINE HYDROLASE"/>
    <property type="match status" value="1"/>
</dbReference>
<dbReference type="AlphaFoldDB" id="A0A3A1YX77"/>
<dbReference type="HAMAP" id="MF_00575">
    <property type="entry name" value="LpxH"/>
    <property type="match status" value="1"/>
</dbReference>
<name>A0A3A1YX77_9BURK</name>
<comment type="catalytic activity">
    <reaction evidence="10">
        <text>UDP-2-N,3-O-bis[(3R)-3-hydroxytetradecanoyl]-alpha-D-glucosamine + H2O = 2-N,3-O-bis[(3R)-3-hydroxytetradecanoyl]-alpha-D-glucosaminyl 1-phosphate + UMP + 2 H(+)</text>
        <dbReference type="Rhea" id="RHEA:25213"/>
        <dbReference type="ChEBI" id="CHEBI:15377"/>
        <dbReference type="ChEBI" id="CHEBI:15378"/>
        <dbReference type="ChEBI" id="CHEBI:57865"/>
        <dbReference type="ChEBI" id="CHEBI:57957"/>
        <dbReference type="ChEBI" id="CHEBI:78847"/>
        <dbReference type="EC" id="3.6.1.54"/>
    </reaction>
</comment>
<comment type="pathway">
    <text evidence="10">Glycolipid biosynthesis; lipid IV(A) biosynthesis; lipid IV(A) from (3R)-3-hydroxytetradecanoyl-[acyl-carrier-protein] and UDP-N-acetyl-alpha-D-glucosamine: step 4/6.</text>
</comment>
<evidence type="ECO:0000256" key="8">
    <source>
        <dbReference type="ARBA" id="ARBA00023136"/>
    </source>
</evidence>
<dbReference type="GO" id="GO:0030145">
    <property type="term" value="F:manganese ion binding"/>
    <property type="evidence" value="ECO:0007669"/>
    <property type="project" value="UniProtKB-UniRule"/>
</dbReference>
<dbReference type="EMBL" id="NQYH01000007">
    <property type="protein sequence ID" value="RIY40657.1"/>
    <property type="molecule type" value="Genomic_DNA"/>
</dbReference>
<keyword evidence="3 10" id="KW-0997">Cell inner membrane</keyword>
<evidence type="ECO:0000256" key="5">
    <source>
        <dbReference type="ARBA" id="ARBA00022723"/>
    </source>
</evidence>
<evidence type="ECO:0000256" key="7">
    <source>
        <dbReference type="ARBA" id="ARBA00023098"/>
    </source>
</evidence>
<feature type="binding site" evidence="10">
    <location>
        <position position="214"/>
    </location>
    <ligand>
        <name>Mn(2+)</name>
        <dbReference type="ChEBI" id="CHEBI:29035"/>
        <label>2</label>
    </ligand>
</feature>
<protein>
    <recommendedName>
        <fullName evidence="10">UDP-2,3-diacylglucosamine hydrolase</fullName>
        <ecNumber evidence="10">3.6.1.54</ecNumber>
    </recommendedName>
    <alternativeName>
        <fullName evidence="10">UDP-2,3-diacylglucosamine diphosphatase</fullName>
    </alternativeName>
</protein>
<dbReference type="InterPro" id="IPR010138">
    <property type="entry name" value="UDP-diacylglucosamine_Hdrlase"/>
</dbReference>
<feature type="binding site" evidence="10">
    <location>
        <begin position="98"/>
        <end position="99"/>
    </location>
    <ligand>
        <name>substrate</name>
    </ligand>
</feature>
<gene>
    <name evidence="10" type="primary">lpxH</name>
    <name evidence="12" type="ORF">CJP73_09335</name>
</gene>
<dbReference type="PANTHER" id="PTHR34990">
    <property type="entry name" value="UDP-2,3-DIACYLGLUCOSAMINE HYDROLASE-RELATED"/>
    <property type="match status" value="1"/>
</dbReference>
<dbReference type="CDD" id="cd07398">
    <property type="entry name" value="MPP_YbbF-LpxH"/>
    <property type="match status" value="1"/>
</dbReference>
<evidence type="ECO:0000259" key="11">
    <source>
        <dbReference type="Pfam" id="PF00149"/>
    </source>
</evidence>
<comment type="subcellular location">
    <subcellularLocation>
        <location evidence="10">Cell inner membrane</location>
        <topology evidence="10">Peripheral membrane protein</topology>
        <orientation evidence="10">Cytoplasmic side</orientation>
    </subcellularLocation>
</comment>
<feature type="binding site" evidence="10">
    <location>
        <position position="57"/>
    </location>
    <ligand>
        <name>Mn(2+)</name>
        <dbReference type="ChEBI" id="CHEBI:29035"/>
        <label>1</label>
    </ligand>
</feature>
<evidence type="ECO:0000256" key="3">
    <source>
        <dbReference type="ARBA" id="ARBA00022519"/>
    </source>
</evidence>
<dbReference type="OrthoDB" id="9783283at2"/>
<dbReference type="NCBIfam" id="NF003743">
    <property type="entry name" value="PRK05340.1"/>
    <property type="match status" value="1"/>
</dbReference>
<evidence type="ECO:0000256" key="1">
    <source>
        <dbReference type="ARBA" id="ARBA00022475"/>
    </source>
</evidence>
<dbReference type="Proteomes" id="UP000266206">
    <property type="component" value="Unassembled WGS sequence"/>
</dbReference>
<dbReference type="SUPFAM" id="SSF56300">
    <property type="entry name" value="Metallo-dependent phosphatases"/>
    <property type="match status" value="1"/>
</dbReference>
<evidence type="ECO:0000256" key="2">
    <source>
        <dbReference type="ARBA" id="ARBA00022516"/>
    </source>
</evidence>
<keyword evidence="5 10" id="KW-0479">Metal-binding</keyword>
<evidence type="ECO:0000313" key="13">
    <source>
        <dbReference type="Proteomes" id="UP000266206"/>
    </source>
</evidence>
<dbReference type="RefSeq" id="WP_119516243.1">
    <property type="nucleotide sequence ID" value="NZ_NQYH01000007.1"/>
</dbReference>
<comment type="similarity">
    <text evidence="10">Belongs to the LpxH family.</text>
</comment>
<dbReference type="Gene3D" id="3.60.21.10">
    <property type="match status" value="1"/>
</dbReference>
<organism evidence="12 13">
    <name type="scientific">Neopusillimonas maritima</name>
    <dbReference type="NCBI Taxonomy" id="2026239"/>
    <lineage>
        <taxon>Bacteria</taxon>
        <taxon>Pseudomonadati</taxon>
        <taxon>Pseudomonadota</taxon>
        <taxon>Betaproteobacteria</taxon>
        <taxon>Burkholderiales</taxon>
        <taxon>Alcaligenaceae</taxon>
        <taxon>Neopusillimonas</taxon>
    </lineage>
</organism>
<evidence type="ECO:0000256" key="4">
    <source>
        <dbReference type="ARBA" id="ARBA00022556"/>
    </source>
</evidence>
<feature type="binding site" evidence="10">
    <location>
        <position position="24"/>
    </location>
    <ligand>
        <name>Mn(2+)</name>
        <dbReference type="ChEBI" id="CHEBI:29035"/>
        <label>1</label>
    </ligand>
</feature>
<keyword evidence="7 10" id="KW-0443">Lipid metabolism</keyword>
<evidence type="ECO:0000256" key="9">
    <source>
        <dbReference type="ARBA" id="ARBA00023211"/>
    </source>
</evidence>
<sequence length="275" mass="31210">MSSLKKPLLSNKLQLTGTVWLASDIHLGPDTPKTWAQFSAFLQRAGNEADALIIGGDLFDAWVGDDVALNDPSEWLGNVLNQLADTGKKTRLYIARGNRDFLIGRQLCNRIHATLLPEPAFIHTDFGPILFTHGDELCTDDKSYQRFRSVVRNHTVQKLFFLLSMPLRERIARMARQRSMQANKTKRAEIMDVNAVAVKDMFMNYDIKTLVHGHTHRPAVRVFDLGQSGVLRHVVLPDWDYDHSESPRGGWLHITADTLKLVSTTNHDFPIFERP</sequence>
<feature type="binding site" evidence="10">
    <location>
        <position position="57"/>
    </location>
    <ligand>
        <name>Mn(2+)</name>
        <dbReference type="ChEBI" id="CHEBI:29035"/>
        <label>2</label>
    </ligand>
</feature>
<dbReference type="Pfam" id="PF00149">
    <property type="entry name" value="Metallophos"/>
    <property type="match status" value="1"/>
</dbReference>
<feature type="domain" description="Calcineurin-like phosphoesterase" evidence="11">
    <location>
        <begin position="18"/>
        <end position="218"/>
    </location>
</feature>
<comment type="cofactor">
    <cofactor evidence="10">
        <name>Mn(2+)</name>
        <dbReference type="ChEBI" id="CHEBI:29035"/>
    </cofactor>
    <text evidence="10">Binds 2 Mn(2+) ions per subunit in a binuclear metal center.</text>
</comment>
<keyword evidence="9 10" id="KW-0464">Manganese</keyword>
<dbReference type="GO" id="GO:0008758">
    <property type="term" value="F:UDP-2,3-diacylglucosamine hydrolase activity"/>
    <property type="evidence" value="ECO:0007669"/>
    <property type="project" value="UniProtKB-UniRule"/>
</dbReference>
<feature type="binding site" evidence="10">
    <location>
        <position position="186"/>
    </location>
    <ligand>
        <name>substrate</name>
    </ligand>
</feature>